<dbReference type="Pfam" id="PF00196">
    <property type="entry name" value="GerE"/>
    <property type="match status" value="1"/>
</dbReference>
<proteinExistence type="predicted"/>
<dbReference type="GO" id="GO:0003677">
    <property type="term" value="F:DNA binding"/>
    <property type="evidence" value="ECO:0007669"/>
    <property type="project" value="InterPro"/>
</dbReference>
<dbReference type="InterPro" id="IPR027417">
    <property type="entry name" value="P-loop_NTPase"/>
</dbReference>
<dbReference type="GO" id="GO:0005737">
    <property type="term" value="C:cytoplasm"/>
    <property type="evidence" value="ECO:0007669"/>
    <property type="project" value="TreeGrafter"/>
</dbReference>
<dbReference type="GO" id="GO:0006355">
    <property type="term" value="P:regulation of DNA-templated transcription"/>
    <property type="evidence" value="ECO:0007669"/>
    <property type="project" value="InterPro"/>
</dbReference>
<evidence type="ECO:0000313" key="5">
    <source>
        <dbReference type="EMBL" id="SEH03336.1"/>
    </source>
</evidence>
<feature type="region of interest" description="Disordered" evidence="3">
    <location>
        <begin position="73"/>
        <end position="92"/>
    </location>
</feature>
<evidence type="ECO:0000256" key="3">
    <source>
        <dbReference type="SAM" id="MobiDB-lite"/>
    </source>
</evidence>
<dbReference type="InterPro" id="IPR041664">
    <property type="entry name" value="AAA_16"/>
</dbReference>
<dbReference type="OrthoDB" id="3178131at2"/>
<dbReference type="SUPFAM" id="SSF52540">
    <property type="entry name" value="P-loop containing nucleoside triphosphate hydrolases"/>
    <property type="match status" value="1"/>
</dbReference>
<dbReference type="SUPFAM" id="SSF46894">
    <property type="entry name" value="C-terminal effector domain of the bipartite response regulators"/>
    <property type="match status" value="1"/>
</dbReference>
<dbReference type="InterPro" id="IPR011990">
    <property type="entry name" value="TPR-like_helical_dom_sf"/>
</dbReference>
<dbReference type="InterPro" id="IPR000792">
    <property type="entry name" value="Tscrpt_reg_LuxR_C"/>
</dbReference>
<keyword evidence="6" id="KW-1185">Reference proteome</keyword>
<dbReference type="PANTHER" id="PTHR16305:SF35">
    <property type="entry name" value="TRANSCRIPTIONAL ACTIVATOR DOMAIN"/>
    <property type="match status" value="1"/>
</dbReference>
<evidence type="ECO:0000259" key="4">
    <source>
        <dbReference type="PROSITE" id="PS50043"/>
    </source>
</evidence>
<evidence type="ECO:0000256" key="1">
    <source>
        <dbReference type="ARBA" id="ARBA00022741"/>
    </source>
</evidence>
<gene>
    <name evidence="5" type="ORF">SAMN05444920_13554</name>
</gene>
<dbReference type="GO" id="GO:0004016">
    <property type="term" value="F:adenylate cyclase activity"/>
    <property type="evidence" value="ECO:0007669"/>
    <property type="project" value="TreeGrafter"/>
</dbReference>
<dbReference type="AlphaFoldDB" id="A0A1H6F2H0"/>
<dbReference type="Gene3D" id="3.40.50.300">
    <property type="entry name" value="P-loop containing nucleotide triphosphate hydrolases"/>
    <property type="match status" value="1"/>
</dbReference>
<reference evidence="5 6" key="1">
    <citation type="submission" date="2016-10" db="EMBL/GenBank/DDBJ databases">
        <authorList>
            <person name="de Groot N.N."/>
        </authorList>
    </citation>
    <scope>NUCLEOTIDE SEQUENCE [LARGE SCALE GENOMIC DNA]</scope>
    <source>
        <strain evidence="5 6">CGMCC 4.7037</strain>
    </source>
</reference>
<feature type="domain" description="HTH luxR-type" evidence="4">
    <location>
        <begin position="823"/>
        <end position="888"/>
    </location>
</feature>
<sequence length="893" mass="92790">MLVGRKDALAVVGDVLRAGAGCVVVEGPAGIGKSRLLEEAAGMARAGGALVAFGRATELDRVAPLSTLRRALGPLGAPKDPPASGSSWTGSSWTGDGFQEIERLGEAMDRFTRSQPLVIVLDDVQWADELTCLALRRLVPGPAGSPVAWLLGRRPLPEQEAVERLIAEGAHRVPLPPLGPEESAELSASLLGARADASVLELARASGGNPFLLEEVLTGLRNEGRILVSNGTASVVGGVAGGVGLPAGFVAAVERRLRDLSADQRRLLEVGSVLRRPFSLHEAAGMLGMAPGALLGHVEGTLRSGALVEDEDRLAFRHDLIREAVYGGLGAAIRTALHREAVTVLRAEGRAPAELAEHLRHGARAGDAAAIRELRAAAEEVMAAAPSAAADLMLRALELGLAGQAPGGAPADEASADAGAGGGMVADVVRLLASAGRLREAHGIADAHGVPLSVAGEAGVAIGLAEALKHAGDDQEVIRRTGRVLGLPGVPGRERARLLAVRAHALMMTGRIDAADRAAARAVTEGEVFAQVVGLEALSTVALVRGDLAAALRHAERSVGLADAAGGETAHRHPRLWLGAALAASDRFEEAQTAYAVVERESGRLGTAWSLPLLHRFRAALLLSWGRLDDAAAEAEAGLRVAEQLSAMALAPALLGVLGQLALLRGDPHAAREHLDLGLRLAGDGPGLVAEELRGRRALLHGDDGGLFGEEGWALAYLILQEPWMAARWRAVPGVVACARELARRNPGVVSLAAGAAHAEGRLEEAVELYRAGPRPLGLAAALEEAGRRDEAVEVYRACGIVRDAAPPEGIGHSDRAGRVEGAGWGWAGLTAAELRVVRLVAQGMTNREAAAALYLSRHTIDSHLRHAFAKLGVNSRVELTRQVLAHEPPDQG</sequence>
<accession>A0A1H6F2H0</accession>
<dbReference type="SMART" id="SM00421">
    <property type="entry name" value="HTH_LUXR"/>
    <property type="match status" value="1"/>
</dbReference>
<dbReference type="GO" id="GO:0005524">
    <property type="term" value="F:ATP binding"/>
    <property type="evidence" value="ECO:0007669"/>
    <property type="project" value="UniProtKB-KW"/>
</dbReference>
<dbReference type="CDD" id="cd06170">
    <property type="entry name" value="LuxR_C_like"/>
    <property type="match status" value="1"/>
</dbReference>
<keyword evidence="1" id="KW-0547">Nucleotide-binding</keyword>
<dbReference type="InterPro" id="IPR036388">
    <property type="entry name" value="WH-like_DNA-bd_sf"/>
</dbReference>
<dbReference type="EMBL" id="FNVT01000035">
    <property type="protein sequence ID" value="SEH03336.1"/>
    <property type="molecule type" value="Genomic_DNA"/>
</dbReference>
<dbReference type="PRINTS" id="PR00038">
    <property type="entry name" value="HTHLUXR"/>
</dbReference>
<dbReference type="Gene3D" id="1.25.40.10">
    <property type="entry name" value="Tetratricopeptide repeat domain"/>
    <property type="match status" value="2"/>
</dbReference>
<name>A0A1H6F2H0_9ACTN</name>
<dbReference type="SUPFAM" id="SSF48452">
    <property type="entry name" value="TPR-like"/>
    <property type="match status" value="1"/>
</dbReference>
<dbReference type="RefSeq" id="WP_103964315.1">
    <property type="nucleotide sequence ID" value="NZ_FNVT01000035.1"/>
</dbReference>
<dbReference type="PROSITE" id="PS50043">
    <property type="entry name" value="HTH_LUXR_2"/>
    <property type="match status" value="1"/>
</dbReference>
<protein>
    <submittedName>
        <fullName evidence="5">Regulatory protein, luxR family</fullName>
    </submittedName>
</protein>
<dbReference type="InterPro" id="IPR016032">
    <property type="entry name" value="Sig_transdc_resp-reg_C-effctor"/>
</dbReference>
<dbReference type="Pfam" id="PF13191">
    <property type="entry name" value="AAA_16"/>
    <property type="match status" value="1"/>
</dbReference>
<dbReference type="PANTHER" id="PTHR16305">
    <property type="entry name" value="TESTICULAR SOLUBLE ADENYLYL CYCLASE"/>
    <property type="match status" value="1"/>
</dbReference>
<evidence type="ECO:0000256" key="2">
    <source>
        <dbReference type="ARBA" id="ARBA00022840"/>
    </source>
</evidence>
<evidence type="ECO:0000313" key="6">
    <source>
        <dbReference type="Proteomes" id="UP000236732"/>
    </source>
</evidence>
<keyword evidence="2" id="KW-0067">ATP-binding</keyword>
<dbReference type="Gene3D" id="1.10.10.10">
    <property type="entry name" value="Winged helix-like DNA-binding domain superfamily/Winged helix DNA-binding domain"/>
    <property type="match status" value="1"/>
</dbReference>
<dbReference type="Proteomes" id="UP000236732">
    <property type="component" value="Unassembled WGS sequence"/>
</dbReference>
<organism evidence="5 6">
    <name type="scientific">Nonomuraea solani</name>
    <dbReference type="NCBI Taxonomy" id="1144553"/>
    <lineage>
        <taxon>Bacteria</taxon>
        <taxon>Bacillati</taxon>
        <taxon>Actinomycetota</taxon>
        <taxon>Actinomycetes</taxon>
        <taxon>Streptosporangiales</taxon>
        <taxon>Streptosporangiaceae</taxon>
        <taxon>Nonomuraea</taxon>
    </lineage>
</organism>